<dbReference type="GO" id="GO:0008818">
    <property type="term" value="F:cobalamin 5'-phosphate synthase activity"/>
    <property type="evidence" value="ECO:0007669"/>
    <property type="project" value="UniProtKB-UniRule"/>
</dbReference>
<organism evidence="20 21">
    <name type="scientific">Xaviernesmea rhizosphaerae</name>
    <dbReference type="NCBI Taxonomy" id="1672749"/>
    <lineage>
        <taxon>Bacteria</taxon>
        <taxon>Pseudomonadati</taxon>
        <taxon>Pseudomonadota</taxon>
        <taxon>Alphaproteobacteria</taxon>
        <taxon>Hyphomicrobiales</taxon>
        <taxon>Rhizobiaceae</taxon>
        <taxon>Rhizobium/Agrobacterium group</taxon>
        <taxon>Xaviernesmea</taxon>
    </lineage>
</organism>
<comment type="similarity">
    <text evidence="4 19">Belongs to the CobS family.</text>
</comment>
<dbReference type="EC" id="2.7.8.26" evidence="5 19"/>
<keyword evidence="11 19" id="KW-0460">Magnesium</keyword>
<dbReference type="PANTHER" id="PTHR34148:SF1">
    <property type="entry name" value="ADENOSYLCOBINAMIDE-GDP RIBAZOLETRANSFERASE"/>
    <property type="match status" value="1"/>
</dbReference>
<feature type="transmembrane region" description="Helical" evidence="19">
    <location>
        <begin position="147"/>
        <end position="166"/>
    </location>
</feature>
<evidence type="ECO:0000256" key="17">
    <source>
        <dbReference type="ARBA" id="ARBA00048623"/>
    </source>
</evidence>
<evidence type="ECO:0000256" key="6">
    <source>
        <dbReference type="ARBA" id="ARBA00015850"/>
    </source>
</evidence>
<evidence type="ECO:0000256" key="3">
    <source>
        <dbReference type="ARBA" id="ARBA00004663"/>
    </source>
</evidence>
<evidence type="ECO:0000256" key="14">
    <source>
        <dbReference type="ARBA" id="ARBA00025228"/>
    </source>
</evidence>
<dbReference type="AlphaFoldDB" id="A0A1Q9AMS0"/>
<dbReference type="UniPathway" id="UPA00148">
    <property type="reaction ID" value="UER00238"/>
</dbReference>
<evidence type="ECO:0000256" key="18">
    <source>
        <dbReference type="ARBA" id="ARBA00049504"/>
    </source>
</evidence>
<protein>
    <recommendedName>
        <fullName evidence="6 19">Adenosylcobinamide-GDP ribazoletransferase</fullName>
        <ecNumber evidence="5 19">2.7.8.26</ecNumber>
    </recommendedName>
    <alternativeName>
        <fullName evidence="16 19">Cobalamin synthase</fullName>
    </alternativeName>
    <alternativeName>
        <fullName evidence="15 19">Cobalamin-5'-phosphate synthase</fullName>
    </alternativeName>
</protein>
<gene>
    <name evidence="19" type="primary">cobS</name>
    <name evidence="20" type="ORF">BJF92_11495</name>
</gene>
<keyword evidence="7 19" id="KW-1003">Cell membrane</keyword>
<evidence type="ECO:0000256" key="5">
    <source>
        <dbReference type="ARBA" id="ARBA00013200"/>
    </source>
</evidence>
<dbReference type="EMBL" id="MKIO01000021">
    <property type="protein sequence ID" value="OLP56700.1"/>
    <property type="molecule type" value="Genomic_DNA"/>
</dbReference>
<dbReference type="Pfam" id="PF02654">
    <property type="entry name" value="CobS"/>
    <property type="match status" value="1"/>
</dbReference>
<keyword evidence="13 19" id="KW-0472">Membrane</keyword>
<evidence type="ECO:0000256" key="10">
    <source>
        <dbReference type="ARBA" id="ARBA00022692"/>
    </source>
</evidence>
<evidence type="ECO:0000313" key="20">
    <source>
        <dbReference type="EMBL" id="OLP56700.1"/>
    </source>
</evidence>
<accession>A0A1Q9AMS0</accession>
<dbReference type="HAMAP" id="MF_00719">
    <property type="entry name" value="CobS"/>
    <property type="match status" value="1"/>
</dbReference>
<comment type="catalytic activity">
    <reaction evidence="18 19">
        <text>alpha-ribazole 5'-phosphate + adenosylcob(III)inamide-GDP = adenosylcob(III)alamin 5'-phosphate + GMP + H(+)</text>
        <dbReference type="Rhea" id="RHEA:23560"/>
        <dbReference type="ChEBI" id="CHEBI:15378"/>
        <dbReference type="ChEBI" id="CHEBI:57918"/>
        <dbReference type="ChEBI" id="CHEBI:58115"/>
        <dbReference type="ChEBI" id="CHEBI:60487"/>
        <dbReference type="ChEBI" id="CHEBI:60493"/>
        <dbReference type="EC" id="2.7.8.26"/>
    </reaction>
</comment>
<evidence type="ECO:0000256" key="4">
    <source>
        <dbReference type="ARBA" id="ARBA00010561"/>
    </source>
</evidence>
<evidence type="ECO:0000256" key="13">
    <source>
        <dbReference type="ARBA" id="ARBA00023136"/>
    </source>
</evidence>
<comment type="pathway">
    <text evidence="3 19">Cofactor biosynthesis; adenosylcobalamin biosynthesis; adenosylcobalamin from cob(II)yrinate a,c-diamide: step 7/7.</text>
</comment>
<proteinExistence type="inferred from homology"/>
<evidence type="ECO:0000256" key="8">
    <source>
        <dbReference type="ARBA" id="ARBA00022573"/>
    </source>
</evidence>
<feature type="transmembrane region" description="Helical" evidence="19">
    <location>
        <begin position="69"/>
        <end position="86"/>
    </location>
</feature>
<dbReference type="Proteomes" id="UP000186143">
    <property type="component" value="Unassembled WGS sequence"/>
</dbReference>
<dbReference type="GO" id="GO:0009236">
    <property type="term" value="P:cobalamin biosynthetic process"/>
    <property type="evidence" value="ECO:0007669"/>
    <property type="project" value="UniProtKB-UniRule"/>
</dbReference>
<evidence type="ECO:0000256" key="19">
    <source>
        <dbReference type="HAMAP-Rule" id="MF_00719"/>
    </source>
</evidence>
<dbReference type="STRING" id="1672749.BJF92_11495"/>
<sequence length="262" mass="26498">MSRPALSFFDDIARSIAFLSRLPVADRFFIGHDGRMSLTVRAFPLAGAVIAAPAAMLAGLLAAIQAPPLVTVLLALALMAAITGGLHEDGLADSADGLGGGRTAERALEIMKDSRIGSYGALALIFTLGLRVASLAALMAVLPPLSLVILMMLAAGLSRFAMLYHWQALPPARASGTAAGAGQPDAGAVRTAGGFALAGALLLALTLHSAGAAGLALLACAGTTFLFTRHVRARLAGHTGDTIGATQQLSEAALLVALAVML</sequence>
<comment type="function">
    <text evidence="14 19">Joins adenosylcobinamide-GDP and alpha-ribazole to generate adenosylcobalamin (Ado-cobalamin). Also synthesizes adenosylcobalamin 5'-phosphate from adenosylcobinamide-GDP and alpha-ribazole 5'-phosphate.</text>
</comment>
<keyword evidence="8 19" id="KW-0169">Cobalamin biosynthesis</keyword>
<dbReference type="OrthoDB" id="9794626at2"/>
<evidence type="ECO:0000256" key="9">
    <source>
        <dbReference type="ARBA" id="ARBA00022679"/>
    </source>
</evidence>
<evidence type="ECO:0000313" key="21">
    <source>
        <dbReference type="Proteomes" id="UP000186143"/>
    </source>
</evidence>
<feature type="transmembrane region" description="Helical" evidence="19">
    <location>
        <begin position="211"/>
        <end position="228"/>
    </location>
</feature>
<comment type="subcellular location">
    <subcellularLocation>
        <location evidence="2 19">Cell membrane</location>
        <topology evidence="2 19">Multi-pass membrane protein</topology>
    </subcellularLocation>
</comment>
<evidence type="ECO:0000256" key="12">
    <source>
        <dbReference type="ARBA" id="ARBA00022989"/>
    </source>
</evidence>
<evidence type="ECO:0000256" key="2">
    <source>
        <dbReference type="ARBA" id="ARBA00004651"/>
    </source>
</evidence>
<evidence type="ECO:0000256" key="7">
    <source>
        <dbReference type="ARBA" id="ARBA00022475"/>
    </source>
</evidence>
<comment type="caution">
    <text evidence="20">The sequence shown here is derived from an EMBL/GenBank/DDBJ whole genome shotgun (WGS) entry which is preliminary data.</text>
</comment>
<feature type="transmembrane region" description="Helical" evidence="19">
    <location>
        <begin position="42"/>
        <end position="63"/>
    </location>
</feature>
<evidence type="ECO:0000256" key="11">
    <source>
        <dbReference type="ARBA" id="ARBA00022842"/>
    </source>
</evidence>
<dbReference type="GO" id="GO:0051073">
    <property type="term" value="F:adenosylcobinamide-GDP ribazoletransferase activity"/>
    <property type="evidence" value="ECO:0007669"/>
    <property type="project" value="UniProtKB-UniRule"/>
</dbReference>
<comment type="catalytic activity">
    <reaction evidence="17 19">
        <text>alpha-ribazole + adenosylcob(III)inamide-GDP = adenosylcob(III)alamin + GMP + H(+)</text>
        <dbReference type="Rhea" id="RHEA:16049"/>
        <dbReference type="ChEBI" id="CHEBI:10329"/>
        <dbReference type="ChEBI" id="CHEBI:15378"/>
        <dbReference type="ChEBI" id="CHEBI:18408"/>
        <dbReference type="ChEBI" id="CHEBI:58115"/>
        <dbReference type="ChEBI" id="CHEBI:60487"/>
        <dbReference type="EC" id="2.7.8.26"/>
    </reaction>
</comment>
<dbReference type="PANTHER" id="PTHR34148">
    <property type="entry name" value="ADENOSYLCOBINAMIDE-GDP RIBAZOLETRANSFERASE"/>
    <property type="match status" value="1"/>
</dbReference>
<dbReference type="RefSeq" id="WP_075633719.1">
    <property type="nucleotide sequence ID" value="NZ_MKIO01000021.1"/>
</dbReference>
<comment type="cofactor">
    <cofactor evidence="1 19">
        <name>Mg(2+)</name>
        <dbReference type="ChEBI" id="CHEBI:18420"/>
    </cofactor>
</comment>
<feature type="transmembrane region" description="Helical" evidence="19">
    <location>
        <begin position="116"/>
        <end position="141"/>
    </location>
</feature>
<dbReference type="InterPro" id="IPR003805">
    <property type="entry name" value="CobS"/>
</dbReference>
<keyword evidence="10 19" id="KW-0812">Transmembrane</keyword>
<evidence type="ECO:0000256" key="16">
    <source>
        <dbReference type="ARBA" id="ARBA00032853"/>
    </source>
</evidence>
<evidence type="ECO:0000256" key="15">
    <source>
        <dbReference type="ARBA" id="ARBA00032605"/>
    </source>
</evidence>
<keyword evidence="12 19" id="KW-1133">Transmembrane helix</keyword>
<evidence type="ECO:0000256" key="1">
    <source>
        <dbReference type="ARBA" id="ARBA00001946"/>
    </source>
</evidence>
<keyword evidence="9 19" id="KW-0808">Transferase</keyword>
<dbReference type="GO" id="GO:0005886">
    <property type="term" value="C:plasma membrane"/>
    <property type="evidence" value="ECO:0007669"/>
    <property type="project" value="UniProtKB-SubCell"/>
</dbReference>
<reference evidence="20 21" key="1">
    <citation type="submission" date="2016-09" db="EMBL/GenBank/DDBJ databases">
        <title>Rhizobium sp. nov., a novel species isolated from the rice rhizosphere.</title>
        <authorList>
            <person name="Zhao J."/>
            <person name="Zhang X."/>
        </authorList>
    </citation>
    <scope>NUCLEOTIDE SEQUENCE [LARGE SCALE GENOMIC DNA]</scope>
    <source>
        <strain evidence="20 21">MH17</strain>
    </source>
</reference>
<name>A0A1Q9AMS0_9HYPH</name>